<comment type="caution">
    <text evidence="2">The sequence shown here is derived from an EMBL/GenBank/DDBJ whole genome shotgun (WGS) entry which is preliminary data.</text>
</comment>
<feature type="compositionally biased region" description="Basic and acidic residues" evidence="1">
    <location>
        <begin position="1"/>
        <end position="12"/>
    </location>
</feature>
<feature type="region of interest" description="Disordered" evidence="1">
    <location>
        <begin position="168"/>
        <end position="197"/>
    </location>
</feature>
<protein>
    <submittedName>
        <fullName evidence="2">Uncharacterized protein</fullName>
    </submittedName>
</protein>
<evidence type="ECO:0000256" key="1">
    <source>
        <dbReference type="SAM" id="MobiDB-lite"/>
    </source>
</evidence>
<gene>
    <name evidence="2" type="ORF">PIB30_030381</name>
</gene>
<reference evidence="2 3" key="1">
    <citation type="journal article" date="2023" name="Plants (Basel)">
        <title>Bridging the Gap: Combining Genomics and Transcriptomics Approaches to Understand Stylosanthes scabra, an Orphan Legume from the Brazilian Caatinga.</title>
        <authorList>
            <person name="Ferreira-Neto J.R.C."/>
            <person name="da Silva M.D."/>
            <person name="Binneck E."/>
            <person name="de Melo N.F."/>
            <person name="da Silva R.H."/>
            <person name="de Melo A.L.T.M."/>
            <person name="Pandolfi V."/>
            <person name="Bustamante F.O."/>
            <person name="Brasileiro-Vidal A.C."/>
            <person name="Benko-Iseppon A.M."/>
        </authorList>
    </citation>
    <scope>NUCLEOTIDE SEQUENCE [LARGE SCALE GENOMIC DNA]</scope>
    <source>
        <tissue evidence="2">Leaves</tissue>
    </source>
</reference>
<feature type="region of interest" description="Disordered" evidence="1">
    <location>
        <begin position="1"/>
        <end position="32"/>
    </location>
</feature>
<dbReference type="EMBL" id="JASCZI010211575">
    <property type="protein sequence ID" value="MED6194639.1"/>
    <property type="molecule type" value="Genomic_DNA"/>
</dbReference>
<proteinExistence type="predicted"/>
<accession>A0ABU6XAQ0</accession>
<feature type="compositionally biased region" description="Low complexity" evidence="1">
    <location>
        <begin position="98"/>
        <end position="108"/>
    </location>
</feature>
<evidence type="ECO:0000313" key="3">
    <source>
        <dbReference type="Proteomes" id="UP001341840"/>
    </source>
</evidence>
<feature type="region of interest" description="Disordered" evidence="1">
    <location>
        <begin position="44"/>
        <end position="69"/>
    </location>
</feature>
<sequence>MQRPDIRQKGEDASTSGRLDAQQGGDDVDFFSGPDLKLARFILHGEGSDSGSGPHPSAGGPSGHHRYGSPNEMYEVFSYGQTRLCSLSLTQPSSVRGFSTTSPRSSRTFSHHRSNSISCPRPIASRTTSLHRSGVISHFYWLSSITSPRSAITHRRPSQSFIRVCHSLHPPPGHSTTIRPTTPRQSHRPTRLSAHGHSSYRGIAIRPHAAHHRLAHGGDWD</sequence>
<feature type="compositionally biased region" description="Polar residues" evidence="1">
    <location>
        <begin position="174"/>
        <end position="184"/>
    </location>
</feature>
<feature type="region of interest" description="Disordered" evidence="1">
    <location>
        <begin position="93"/>
        <end position="123"/>
    </location>
</feature>
<keyword evidence="3" id="KW-1185">Reference proteome</keyword>
<feature type="compositionally biased region" description="Low complexity" evidence="1">
    <location>
        <begin position="49"/>
        <end position="59"/>
    </location>
</feature>
<evidence type="ECO:0000313" key="2">
    <source>
        <dbReference type="EMBL" id="MED6194639.1"/>
    </source>
</evidence>
<dbReference type="Proteomes" id="UP001341840">
    <property type="component" value="Unassembled WGS sequence"/>
</dbReference>
<name>A0ABU6XAQ0_9FABA</name>
<organism evidence="2 3">
    <name type="scientific">Stylosanthes scabra</name>
    <dbReference type="NCBI Taxonomy" id="79078"/>
    <lineage>
        <taxon>Eukaryota</taxon>
        <taxon>Viridiplantae</taxon>
        <taxon>Streptophyta</taxon>
        <taxon>Embryophyta</taxon>
        <taxon>Tracheophyta</taxon>
        <taxon>Spermatophyta</taxon>
        <taxon>Magnoliopsida</taxon>
        <taxon>eudicotyledons</taxon>
        <taxon>Gunneridae</taxon>
        <taxon>Pentapetalae</taxon>
        <taxon>rosids</taxon>
        <taxon>fabids</taxon>
        <taxon>Fabales</taxon>
        <taxon>Fabaceae</taxon>
        <taxon>Papilionoideae</taxon>
        <taxon>50 kb inversion clade</taxon>
        <taxon>dalbergioids sensu lato</taxon>
        <taxon>Dalbergieae</taxon>
        <taxon>Pterocarpus clade</taxon>
        <taxon>Stylosanthes</taxon>
    </lineage>
</organism>